<reference evidence="1 2" key="1">
    <citation type="submission" date="2019-12" db="EMBL/GenBank/DDBJ databases">
        <title>Genomic-based taxomic classification of the family Erythrobacteraceae.</title>
        <authorList>
            <person name="Xu L."/>
        </authorList>
    </citation>
    <scope>NUCLEOTIDE SEQUENCE [LARGE SCALE GENOMIC DNA]</scope>
    <source>
        <strain evidence="1 2">M0322</strain>
    </source>
</reference>
<dbReference type="AlphaFoldDB" id="A0A844YVW3"/>
<organism evidence="1 2">
    <name type="scientific">Alteraurantiacibacter buctensis</name>
    <dbReference type="NCBI Taxonomy" id="1503981"/>
    <lineage>
        <taxon>Bacteria</taxon>
        <taxon>Pseudomonadati</taxon>
        <taxon>Pseudomonadota</taxon>
        <taxon>Alphaproteobacteria</taxon>
        <taxon>Sphingomonadales</taxon>
        <taxon>Erythrobacteraceae</taxon>
        <taxon>Alteraurantiacibacter</taxon>
    </lineage>
</organism>
<dbReference type="Proteomes" id="UP000466966">
    <property type="component" value="Unassembled WGS sequence"/>
</dbReference>
<comment type="caution">
    <text evidence="1">The sequence shown here is derived from an EMBL/GenBank/DDBJ whole genome shotgun (WGS) entry which is preliminary data.</text>
</comment>
<proteinExistence type="predicted"/>
<keyword evidence="2" id="KW-1185">Reference proteome</keyword>
<sequence length="66" mass="7053">MQGRASPSGIHLIALAANSDTVMSVLLKLTGHDDLELGLELRIIEQGLQQALAHVHSLAGERDLEV</sequence>
<accession>A0A844YVW3</accession>
<name>A0A844YVW3_9SPHN</name>
<protein>
    <submittedName>
        <fullName evidence="1">Uncharacterized protein</fullName>
    </submittedName>
</protein>
<evidence type="ECO:0000313" key="2">
    <source>
        <dbReference type="Proteomes" id="UP000466966"/>
    </source>
</evidence>
<evidence type="ECO:0000313" key="1">
    <source>
        <dbReference type="EMBL" id="MXO70604.1"/>
    </source>
</evidence>
<gene>
    <name evidence="1" type="ORF">GRI99_03030</name>
</gene>
<dbReference type="EMBL" id="WTYV01000001">
    <property type="protein sequence ID" value="MXO70604.1"/>
    <property type="molecule type" value="Genomic_DNA"/>
</dbReference>